<keyword evidence="2" id="KW-0812">Transmembrane</keyword>
<accession>A0A7Y9U6T5</accession>
<name>A0A7Y9U6T5_9BURK</name>
<evidence type="ECO:0000313" key="4">
    <source>
        <dbReference type="EMBL" id="NYG33087.1"/>
    </source>
</evidence>
<gene>
    <name evidence="4" type="ORF">BDD16_002073</name>
</gene>
<dbReference type="GO" id="GO:0005840">
    <property type="term" value="C:ribosome"/>
    <property type="evidence" value="ECO:0007669"/>
    <property type="project" value="UniProtKB-KW"/>
</dbReference>
<feature type="domain" description="DUF4178" evidence="3">
    <location>
        <begin position="65"/>
        <end position="203"/>
    </location>
</feature>
<evidence type="ECO:0000256" key="1">
    <source>
        <dbReference type="SAM" id="MobiDB-lite"/>
    </source>
</evidence>
<dbReference type="Proteomes" id="UP000518288">
    <property type="component" value="Unassembled WGS sequence"/>
</dbReference>
<organism evidence="4 5">
    <name type="scientific">Sphaerotilus montanus</name>
    <dbReference type="NCBI Taxonomy" id="522889"/>
    <lineage>
        <taxon>Bacteria</taxon>
        <taxon>Pseudomonadati</taxon>
        <taxon>Pseudomonadota</taxon>
        <taxon>Betaproteobacteria</taxon>
        <taxon>Burkholderiales</taxon>
        <taxon>Sphaerotilaceae</taxon>
        <taxon>Sphaerotilus</taxon>
    </lineage>
</organism>
<keyword evidence="5" id="KW-1185">Reference proteome</keyword>
<feature type="domain" description="DUF4178" evidence="3">
    <location>
        <begin position="295"/>
        <end position="431"/>
    </location>
</feature>
<dbReference type="InterPro" id="IPR025235">
    <property type="entry name" value="DUF4178"/>
</dbReference>
<feature type="region of interest" description="Disordered" evidence="1">
    <location>
        <begin position="511"/>
        <end position="532"/>
    </location>
</feature>
<comment type="caution">
    <text evidence="4">The sequence shown here is derived from an EMBL/GenBank/DDBJ whole genome shotgun (WGS) entry which is preliminary data.</text>
</comment>
<feature type="transmembrane region" description="Helical" evidence="2">
    <location>
        <begin position="461"/>
        <end position="482"/>
    </location>
</feature>
<proteinExistence type="predicted"/>
<dbReference type="AlphaFoldDB" id="A0A7Y9U6T5"/>
<protein>
    <submittedName>
        <fullName evidence="4">Ribosomal protein S27E</fullName>
    </submittedName>
</protein>
<keyword evidence="2" id="KW-0472">Membrane</keyword>
<keyword evidence="2" id="KW-1133">Transmembrane helix</keyword>
<evidence type="ECO:0000256" key="2">
    <source>
        <dbReference type="SAM" id="Phobius"/>
    </source>
</evidence>
<feature type="compositionally biased region" description="Gly residues" evidence="1">
    <location>
        <begin position="519"/>
        <end position="532"/>
    </location>
</feature>
<evidence type="ECO:0000313" key="5">
    <source>
        <dbReference type="Proteomes" id="UP000518288"/>
    </source>
</evidence>
<keyword evidence="4" id="KW-0687">Ribonucleoprotein</keyword>
<dbReference type="Pfam" id="PF13785">
    <property type="entry name" value="DUF4178"/>
    <property type="match status" value="2"/>
</dbReference>
<dbReference type="RefSeq" id="WP_179633894.1">
    <property type="nucleotide sequence ID" value="NZ_JACCFH010000001.1"/>
</dbReference>
<reference evidence="4 5" key="1">
    <citation type="submission" date="2020-07" db="EMBL/GenBank/DDBJ databases">
        <title>Genomic Encyclopedia of Archaeal and Bacterial Type Strains, Phase II (KMG-II): from individual species to whole genera.</title>
        <authorList>
            <person name="Goeker M."/>
        </authorList>
    </citation>
    <scope>NUCLEOTIDE SEQUENCE [LARGE SCALE GENOMIC DNA]</scope>
    <source>
        <strain evidence="4 5">DSM 21226</strain>
    </source>
</reference>
<evidence type="ECO:0000259" key="3">
    <source>
        <dbReference type="Pfam" id="PF13785"/>
    </source>
</evidence>
<sequence length="532" mass="56931">MAEGVGAWRAYRAACPNCGGTVEFRSAASASAVCSFCRSTLVREGDALRRIGESAELFDDHSPLQLGASGVFQGEAFTLLGRLQLAYADGRWNEWHALFANGRSGWLSEDNGAYVFAFEAPLKDRVPQAATLFPGQRAQIEGLAWDVASVTSATVQAAQGELPWPPTLAGSFLIADLRNSRNEVGTLDYSDPAQPRWSVGRGVRLADLALRGLRDGPSEKTLAGRSIECPSCGASLEIRLDSTQSVTCGQCKAVVDVSQGVGADLAHFAQNAVTEPQIPLGSVGTLQLGAPKSLPWQVVGYLERCDLPAPGDGDEQTFWREYLLFHPTEGFVFLVDSEDGWSWAKPLTGVPVVQGDTAAWAGARYQQRWAYRAKTVHVLGEFYWRIRREELVQVTDYDGEGANRHKRLGREQTAGPDGNGEVTWSAGEVLDAQVIAKAFGLDPQRSTALQRDAAPVAGGKGGLGCAGVLILLVLLLFVVLLISRCSADNCDQIRSTFGPASLEYQQCLNNRSRSSSSGGSFGGFSSGGGGHK</sequence>
<keyword evidence="4" id="KW-0689">Ribosomal protein</keyword>
<dbReference type="EMBL" id="JACCFH010000001">
    <property type="protein sequence ID" value="NYG33087.1"/>
    <property type="molecule type" value="Genomic_DNA"/>
</dbReference>